<keyword evidence="1" id="KW-1133">Transmembrane helix</keyword>
<organism evidence="2 3">
    <name type="scientific">Trichoderma asperellum (strain ATCC 204424 / CBS 433.97 / NBRC 101777)</name>
    <dbReference type="NCBI Taxonomy" id="1042311"/>
    <lineage>
        <taxon>Eukaryota</taxon>
        <taxon>Fungi</taxon>
        <taxon>Dikarya</taxon>
        <taxon>Ascomycota</taxon>
        <taxon>Pezizomycotina</taxon>
        <taxon>Sordariomycetes</taxon>
        <taxon>Hypocreomycetidae</taxon>
        <taxon>Hypocreales</taxon>
        <taxon>Hypocreaceae</taxon>
        <taxon>Trichoderma</taxon>
    </lineage>
</organism>
<dbReference type="AlphaFoldDB" id="A0A2T3ZMQ2"/>
<accession>A0A2T3ZMQ2</accession>
<evidence type="ECO:0000313" key="2">
    <source>
        <dbReference type="EMBL" id="PTB46081.1"/>
    </source>
</evidence>
<name>A0A2T3ZMQ2_TRIA4</name>
<keyword evidence="1" id="KW-0472">Membrane</keyword>
<keyword evidence="1" id="KW-0812">Transmembrane</keyword>
<dbReference type="EMBL" id="KZ679256">
    <property type="protein sequence ID" value="PTB46081.1"/>
    <property type="molecule type" value="Genomic_DNA"/>
</dbReference>
<gene>
    <name evidence="2" type="ORF">M441DRAFT_208760</name>
</gene>
<sequence>MPQLVPRQKLSAVAEIPEAHGTFLPGTRAQHGCLSKVHRPNLVIILPACNFMCFFALLPLIRAIQPHFRLSVLHSHPPSAERRPGCLRPANWIRRPRRGCCPCDCDCSLQLATLDARFSPTAAAIRRPRALGDCALSLRHWMVGNGAVASVSVFWTFPRG</sequence>
<dbReference type="Proteomes" id="UP000240493">
    <property type="component" value="Unassembled WGS sequence"/>
</dbReference>
<evidence type="ECO:0000256" key="1">
    <source>
        <dbReference type="SAM" id="Phobius"/>
    </source>
</evidence>
<reference evidence="2 3" key="1">
    <citation type="submission" date="2016-07" db="EMBL/GenBank/DDBJ databases">
        <title>Multiple horizontal gene transfer events from other fungi enriched the ability of initially mycotrophic Trichoderma (Ascomycota) to feed on dead plant biomass.</title>
        <authorList>
            <consortium name="DOE Joint Genome Institute"/>
            <person name="Aerts A."/>
            <person name="Atanasova L."/>
            <person name="Chenthamara K."/>
            <person name="Zhang J."/>
            <person name="Grujic M."/>
            <person name="Henrissat B."/>
            <person name="Kuo A."/>
            <person name="Salamov A."/>
            <person name="Lipzen A."/>
            <person name="Labutti K."/>
            <person name="Barry K."/>
            <person name="Miao Y."/>
            <person name="Rahimi M.J."/>
            <person name="Shen Q."/>
            <person name="Grigoriev I.V."/>
            <person name="Kubicek C.P."/>
            <person name="Druzhinina I.S."/>
        </authorList>
    </citation>
    <scope>NUCLEOTIDE SEQUENCE [LARGE SCALE GENOMIC DNA]</scope>
    <source>
        <strain evidence="2 3">CBS 433.97</strain>
    </source>
</reference>
<keyword evidence="3" id="KW-1185">Reference proteome</keyword>
<protein>
    <submittedName>
        <fullName evidence="2">Uncharacterized protein</fullName>
    </submittedName>
</protein>
<evidence type="ECO:0000313" key="3">
    <source>
        <dbReference type="Proteomes" id="UP000240493"/>
    </source>
</evidence>
<feature type="transmembrane region" description="Helical" evidence="1">
    <location>
        <begin position="42"/>
        <end position="61"/>
    </location>
</feature>
<proteinExistence type="predicted"/>